<evidence type="ECO:0000256" key="6">
    <source>
        <dbReference type="ARBA" id="ARBA00022630"/>
    </source>
</evidence>
<evidence type="ECO:0000256" key="4">
    <source>
        <dbReference type="ARBA" id="ARBA00013076"/>
    </source>
</evidence>
<comment type="cofactor">
    <cofactor evidence="1">
        <name>FAD</name>
        <dbReference type="ChEBI" id="CHEBI:57692"/>
    </cofactor>
</comment>
<comment type="catalytic activity">
    <reaction evidence="15">
        <text>L-lysine + NADPH + O2 = N(6)-hydroxy-L-lysine + NADP(+) + H2O</text>
        <dbReference type="Rhea" id="RHEA:23228"/>
        <dbReference type="ChEBI" id="CHEBI:15377"/>
        <dbReference type="ChEBI" id="CHEBI:15379"/>
        <dbReference type="ChEBI" id="CHEBI:32551"/>
        <dbReference type="ChEBI" id="CHEBI:57783"/>
        <dbReference type="ChEBI" id="CHEBI:57820"/>
        <dbReference type="ChEBI" id="CHEBI:58349"/>
        <dbReference type="EC" id="1.14.13.59"/>
    </reaction>
</comment>
<evidence type="ECO:0000256" key="10">
    <source>
        <dbReference type="ARBA" id="ARBA00023033"/>
    </source>
</evidence>
<organism evidence="16 17">
    <name type="scientific">Modestobacter marinus</name>
    <dbReference type="NCBI Taxonomy" id="477641"/>
    <lineage>
        <taxon>Bacteria</taxon>
        <taxon>Bacillati</taxon>
        <taxon>Actinomycetota</taxon>
        <taxon>Actinomycetes</taxon>
        <taxon>Geodermatophilales</taxon>
        <taxon>Geodermatophilaceae</taxon>
        <taxon>Modestobacter</taxon>
    </lineage>
</organism>
<keyword evidence="9" id="KW-0560">Oxidoreductase</keyword>
<evidence type="ECO:0000313" key="17">
    <source>
        <dbReference type="Proteomes" id="UP000648663"/>
    </source>
</evidence>
<evidence type="ECO:0000256" key="15">
    <source>
        <dbReference type="ARBA" id="ARBA00048407"/>
    </source>
</evidence>
<gene>
    <name evidence="16" type="ORF">GCM10011589_17020</name>
</gene>
<evidence type="ECO:0000256" key="3">
    <source>
        <dbReference type="ARBA" id="ARBA00007588"/>
    </source>
</evidence>
<keyword evidence="8" id="KW-0521">NADP</keyword>
<dbReference type="InterPro" id="IPR025700">
    <property type="entry name" value="Lys/Orn_oxygenase"/>
</dbReference>
<dbReference type="EC" id="1.14.13.59" evidence="4"/>
<dbReference type="EMBL" id="BMMI01000003">
    <property type="protein sequence ID" value="GGL61536.1"/>
    <property type="molecule type" value="Genomic_DNA"/>
</dbReference>
<evidence type="ECO:0000256" key="1">
    <source>
        <dbReference type="ARBA" id="ARBA00001974"/>
    </source>
</evidence>
<evidence type="ECO:0000256" key="12">
    <source>
        <dbReference type="ARBA" id="ARBA00031158"/>
    </source>
</evidence>
<proteinExistence type="inferred from homology"/>
<evidence type="ECO:0000256" key="11">
    <source>
        <dbReference type="ARBA" id="ARBA00029939"/>
    </source>
</evidence>
<evidence type="ECO:0000256" key="13">
    <source>
        <dbReference type="ARBA" id="ARBA00032493"/>
    </source>
</evidence>
<evidence type="ECO:0000313" key="16">
    <source>
        <dbReference type="EMBL" id="GGL61536.1"/>
    </source>
</evidence>
<comment type="caution">
    <text evidence="16">The sequence shown here is derived from an EMBL/GenBank/DDBJ whole genome shotgun (WGS) entry which is preliminary data.</text>
</comment>
<evidence type="ECO:0000256" key="5">
    <source>
        <dbReference type="ARBA" id="ARBA00016406"/>
    </source>
</evidence>
<reference evidence="17" key="1">
    <citation type="journal article" date="2019" name="Int. J. Syst. Evol. Microbiol.">
        <title>The Global Catalogue of Microorganisms (GCM) 10K type strain sequencing project: providing services to taxonomists for standard genome sequencing and annotation.</title>
        <authorList>
            <consortium name="The Broad Institute Genomics Platform"/>
            <consortium name="The Broad Institute Genome Sequencing Center for Infectious Disease"/>
            <person name="Wu L."/>
            <person name="Ma J."/>
        </authorList>
    </citation>
    <scope>NUCLEOTIDE SEQUENCE [LARGE SCALE GENOMIC DNA]</scope>
    <source>
        <strain evidence="17">CGMCC 4.5581</strain>
    </source>
</reference>
<keyword evidence="10 16" id="KW-0503">Monooxygenase</keyword>
<dbReference type="SUPFAM" id="SSF51905">
    <property type="entry name" value="FAD/NAD(P)-binding domain"/>
    <property type="match status" value="2"/>
</dbReference>
<dbReference type="GO" id="GO:0004497">
    <property type="term" value="F:monooxygenase activity"/>
    <property type="evidence" value="ECO:0007669"/>
    <property type="project" value="UniProtKB-KW"/>
</dbReference>
<dbReference type="Proteomes" id="UP000648663">
    <property type="component" value="Unassembled WGS sequence"/>
</dbReference>
<evidence type="ECO:0000256" key="8">
    <source>
        <dbReference type="ARBA" id="ARBA00022857"/>
    </source>
</evidence>
<keyword evidence="17" id="KW-1185">Reference proteome</keyword>
<keyword evidence="7" id="KW-0274">FAD</keyword>
<accession>A0ABQ2FWS1</accession>
<sequence>MSTGMSTDMSTATVHDFVAVGIGPFNLGLAALTAPVPDLSGVFLDEHEEFSWHPGMMIEGTTLQVPFLADLVTMADPTSPYSFLAHLKATGRLYPFYIREDFHPLRAEYDAYCRWVAERVPGLRWGRRVERVEHDAAAGVYRVHARDVRSGEPEVHLGRRLVLGVGTAPWVPEPVRDLPGPVWHSSAYLEHKEELQTLGHVTVVGSGQSAAEVYLDLLTDADRLGYRVDWLTRSPRFFPMEYTKLTLEMTSPEYARYHHALPMGRRDTLAREQRHLYKGISGSLVDAIYDTLYRTGRRGEVPSSLHTGVEVVGARWDAGQRRHELRLHHAEQGRTVTRTTRGLVLATGYRSRVPAFLDPVRDRIRWDARGRYDVALDYAVDTTGREVFVQNAEEHTHSLTAPDLGMGPYRNSVIVNAMCGREVYPVEQHIAYQEFGVELEDADALPDEAGLTAGAAR</sequence>
<evidence type="ECO:0000256" key="7">
    <source>
        <dbReference type="ARBA" id="ARBA00022827"/>
    </source>
</evidence>
<protein>
    <recommendedName>
        <fullName evidence="5">L-lysine N6-monooxygenase MbtG</fullName>
        <ecNumber evidence="4">1.14.13.59</ecNumber>
    </recommendedName>
    <alternativeName>
        <fullName evidence="14">Lysine 6-N-hydroxylase</fullName>
    </alternativeName>
    <alternativeName>
        <fullName evidence="13">Lysine N6-hydroxylase</fullName>
    </alternativeName>
    <alternativeName>
        <fullName evidence="11">Lysine-N-oxygenase</fullName>
    </alternativeName>
    <alternativeName>
        <fullName evidence="12">Mycobactin synthase protein G</fullName>
    </alternativeName>
</protein>
<comment type="similarity">
    <text evidence="3">Belongs to the lysine N(6)-hydroxylase/L-ornithine N(5)-oxygenase family.</text>
</comment>
<comment type="pathway">
    <text evidence="2">Siderophore biosynthesis.</text>
</comment>
<evidence type="ECO:0000256" key="2">
    <source>
        <dbReference type="ARBA" id="ARBA00004924"/>
    </source>
</evidence>
<keyword evidence="6" id="KW-0285">Flavoprotein</keyword>
<dbReference type="InterPro" id="IPR036188">
    <property type="entry name" value="FAD/NAD-bd_sf"/>
</dbReference>
<dbReference type="PANTHER" id="PTHR42802">
    <property type="entry name" value="MONOOXYGENASE"/>
    <property type="match status" value="1"/>
</dbReference>
<name>A0ABQ2FWS1_9ACTN</name>
<evidence type="ECO:0000256" key="9">
    <source>
        <dbReference type="ARBA" id="ARBA00023002"/>
    </source>
</evidence>
<dbReference type="Pfam" id="PF13434">
    <property type="entry name" value="Lys_Orn_oxgnase"/>
    <property type="match status" value="1"/>
</dbReference>
<dbReference type="PANTHER" id="PTHR42802:SF1">
    <property type="entry name" value="L-ORNITHINE N(5)-MONOOXYGENASE"/>
    <property type="match status" value="1"/>
</dbReference>
<evidence type="ECO:0000256" key="14">
    <source>
        <dbReference type="ARBA" id="ARBA00032738"/>
    </source>
</evidence>
<dbReference type="Gene3D" id="3.50.50.60">
    <property type="entry name" value="FAD/NAD(P)-binding domain"/>
    <property type="match status" value="1"/>
</dbReference>